<keyword evidence="3" id="KW-1185">Reference proteome</keyword>
<sequence>MTFAQLLDDFCTTRDGGASAWDRTPSAQFEYVSWKSFKGFMSQDIWLIKDLEMALTFNDSSSRTCGVKLIVTDQGYGVNLAERTKRSTENTAKKEWSVDGKVNTSRQIS</sequence>
<accession>A0A8R1IXK5</accession>
<reference evidence="2" key="2">
    <citation type="submission" date="2022-06" db="UniProtKB">
        <authorList>
            <consortium name="EnsemblMetazoa"/>
        </authorList>
    </citation>
    <scope>IDENTIFICATION</scope>
    <source>
        <strain evidence="2">DF5081</strain>
    </source>
</reference>
<dbReference type="Proteomes" id="UP000005237">
    <property type="component" value="Unassembled WGS sequence"/>
</dbReference>
<protein>
    <submittedName>
        <fullName evidence="2">Uncharacterized protein</fullName>
    </submittedName>
</protein>
<proteinExistence type="predicted"/>
<reference evidence="3" key="1">
    <citation type="submission" date="2010-08" db="EMBL/GenBank/DDBJ databases">
        <authorList>
            <consortium name="Caenorhabditis japonica Sequencing Consortium"/>
            <person name="Wilson R.K."/>
        </authorList>
    </citation>
    <scope>NUCLEOTIDE SEQUENCE [LARGE SCALE GENOMIC DNA]</scope>
    <source>
        <strain evidence="3">DF5081</strain>
    </source>
</reference>
<feature type="compositionally biased region" description="Basic and acidic residues" evidence="1">
    <location>
        <begin position="86"/>
        <end position="98"/>
    </location>
</feature>
<dbReference type="AlphaFoldDB" id="A0A8R1IXK5"/>
<evidence type="ECO:0000256" key="1">
    <source>
        <dbReference type="SAM" id="MobiDB-lite"/>
    </source>
</evidence>
<feature type="region of interest" description="Disordered" evidence="1">
    <location>
        <begin position="86"/>
        <end position="109"/>
    </location>
</feature>
<evidence type="ECO:0000313" key="2">
    <source>
        <dbReference type="EnsemblMetazoa" id="CJA40378.1"/>
    </source>
</evidence>
<name>A0A8R1IXK5_CAEJA</name>
<dbReference type="EnsemblMetazoa" id="CJA40378.1">
    <property type="protein sequence ID" value="CJA40378.1"/>
    <property type="gene ID" value="WBGene00216226"/>
</dbReference>
<evidence type="ECO:0000313" key="3">
    <source>
        <dbReference type="Proteomes" id="UP000005237"/>
    </source>
</evidence>
<organism evidence="2 3">
    <name type="scientific">Caenorhabditis japonica</name>
    <dbReference type="NCBI Taxonomy" id="281687"/>
    <lineage>
        <taxon>Eukaryota</taxon>
        <taxon>Metazoa</taxon>
        <taxon>Ecdysozoa</taxon>
        <taxon>Nematoda</taxon>
        <taxon>Chromadorea</taxon>
        <taxon>Rhabditida</taxon>
        <taxon>Rhabditina</taxon>
        <taxon>Rhabditomorpha</taxon>
        <taxon>Rhabditoidea</taxon>
        <taxon>Rhabditidae</taxon>
        <taxon>Peloderinae</taxon>
        <taxon>Caenorhabditis</taxon>
    </lineage>
</organism>